<dbReference type="SMART" id="SM00248">
    <property type="entry name" value="ANK"/>
    <property type="match status" value="2"/>
</dbReference>
<dbReference type="EMBL" id="CP099419">
    <property type="protein sequence ID" value="USW50408.1"/>
    <property type="molecule type" value="Genomic_DNA"/>
</dbReference>
<keyword evidence="2 3" id="KW-0040">ANK repeat</keyword>
<evidence type="ECO:0000313" key="4">
    <source>
        <dbReference type="EMBL" id="USW50408.1"/>
    </source>
</evidence>
<reference evidence="4" key="1">
    <citation type="submission" date="2022-06" db="EMBL/GenBank/DDBJ databases">
        <title>Complete genome sequences of two strains of the flax pathogen Septoria linicola.</title>
        <authorList>
            <person name="Lapalu N."/>
            <person name="Simon A."/>
            <person name="Demenou B."/>
            <person name="Paumier D."/>
            <person name="Guillot M.-P."/>
            <person name="Gout L."/>
            <person name="Valade R."/>
        </authorList>
    </citation>
    <scope>NUCLEOTIDE SEQUENCE</scope>
    <source>
        <strain evidence="4">SE15195</strain>
    </source>
</reference>
<dbReference type="PANTHER" id="PTHR24166">
    <property type="entry name" value="ROLLING PEBBLES, ISOFORM B"/>
    <property type="match status" value="1"/>
</dbReference>
<dbReference type="AlphaFoldDB" id="A0A9Q9ANU9"/>
<protein>
    <submittedName>
        <fullName evidence="4">Ankyrin repeat-containing domain superfamily</fullName>
    </submittedName>
</protein>
<dbReference type="PROSITE" id="PS50297">
    <property type="entry name" value="ANK_REP_REGION"/>
    <property type="match status" value="1"/>
</dbReference>
<evidence type="ECO:0000313" key="5">
    <source>
        <dbReference type="Proteomes" id="UP001056384"/>
    </source>
</evidence>
<gene>
    <name evidence="4" type="ORF">Slin15195_G037270</name>
</gene>
<dbReference type="Gene3D" id="1.25.40.20">
    <property type="entry name" value="Ankyrin repeat-containing domain"/>
    <property type="match status" value="1"/>
</dbReference>
<dbReference type="SUPFAM" id="SSF48403">
    <property type="entry name" value="Ankyrin repeat"/>
    <property type="match status" value="1"/>
</dbReference>
<dbReference type="InterPro" id="IPR002110">
    <property type="entry name" value="Ankyrin_rpt"/>
</dbReference>
<dbReference type="PANTHER" id="PTHR24166:SF52">
    <property type="entry name" value="ANKYRIN REPEAT DOMAIN-CONTAINING PROTEIN 65"/>
    <property type="match status" value="1"/>
</dbReference>
<name>A0A9Q9ANU9_9PEZI</name>
<accession>A0A9Q9ANU9</accession>
<evidence type="ECO:0000256" key="1">
    <source>
        <dbReference type="ARBA" id="ARBA00022737"/>
    </source>
</evidence>
<dbReference type="InterPro" id="IPR036770">
    <property type="entry name" value="Ankyrin_rpt-contain_sf"/>
</dbReference>
<evidence type="ECO:0000256" key="3">
    <source>
        <dbReference type="PROSITE-ProRule" id="PRU00023"/>
    </source>
</evidence>
<keyword evidence="5" id="KW-1185">Reference proteome</keyword>
<dbReference type="PROSITE" id="PS50088">
    <property type="entry name" value="ANK_REPEAT"/>
    <property type="match status" value="2"/>
</dbReference>
<dbReference type="Pfam" id="PF00023">
    <property type="entry name" value="Ank"/>
    <property type="match status" value="1"/>
</dbReference>
<proteinExistence type="predicted"/>
<organism evidence="4 5">
    <name type="scientific">Septoria linicola</name>
    <dbReference type="NCBI Taxonomy" id="215465"/>
    <lineage>
        <taxon>Eukaryota</taxon>
        <taxon>Fungi</taxon>
        <taxon>Dikarya</taxon>
        <taxon>Ascomycota</taxon>
        <taxon>Pezizomycotina</taxon>
        <taxon>Dothideomycetes</taxon>
        <taxon>Dothideomycetidae</taxon>
        <taxon>Mycosphaerellales</taxon>
        <taxon>Mycosphaerellaceae</taxon>
        <taxon>Septoria</taxon>
    </lineage>
</organism>
<sequence length="162" mass="17488">MAVMNVSFSDQLLKLGANPNAESTTGETALSFALREGTINVVGKLLAAGADVTRGDTLHSASKREPSEDTYGLIATLIHRGAPVDAYQWENGRAKTIRYGYPQSTALHIACKEGNYPAAGALLAFGADPRRLKKRGEQLAAPSPFDLTAPHSDMRRLLERYM</sequence>
<dbReference type="InterPro" id="IPR050889">
    <property type="entry name" value="Dendritic_Spine_Reg/Scaffold"/>
</dbReference>
<dbReference type="Proteomes" id="UP001056384">
    <property type="component" value="Chromosome 2"/>
</dbReference>
<evidence type="ECO:0000256" key="2">
    <source>
        <dbReference type="ARBA" id="ARBA00023043"/>
    </source>
</evidence>
<keyword evidence="1" id="KW-0677">Repeat</keyword>
<feature type="repeat" description="ANK" evidence="3">
    <location>
        <begin position="102"/>
        <end position="134"/>
    </location>
</feature>
<feature type="repeat" description="ANK" evidence="3">
    <location>
        <begin position="25"/>
        <end position="57"/>
    </location>
</feature>